<organism evidence="19 20">
    <name type="scientific">Rhodosorus marinus</name>
    <dbReference type="NCBI Taxonomy" id="101924"/>
    <lineage>
        <taxon>Eukaryota</taxon>
        <taxon>Rhodophyta</taxon>
        <taxon>Stylonematophyceae</taxon>
        <taxon>Stylonematales</taxon>
        <taxon>Stylonemataceae</taxon>
        <taxon>Rhodosorus</taxon>
    </lineage>
</organism>
<reference evidence="19 20" key="1">
    <citation type="journal article" date="2023" name="Nat. Commun.">
        <title>Origin of minicircular mitochondrial genomes in red algae.</title>
        <authorList>
            <person name="Lee Y."/>
            <person name="Cho C.H."/>
            <person name="Lee Y.M."/>
            <person name="Park S.I."/>
            <person name="Yang J.H."/>
            <person name="West J.A."/>
            <person name="Bhattacharya D."/>
            <person name="Yoon H.S."/>
        </authorList>
    </citation>
    <scope>NUCLEOTIDE SEQUENCE [LARGE SCALE GENOMIC DNA]</scope>
    <source>
        <strain evidence="19 20">CCMP1338</strain>
        <tissue evidence="19">Whole cell</tissue>
    </source>
</reference>
<proteinExistence type="inferred from homology"/>
<comment type="subcellular location">
    <subcellularLocation>
        <location evidence="2">Mitochondrion inner membrane</location>
        <topology evidence="2">Peripheral membrane protein</topology>
        <orientation evidence="2">Matrix side</orientation>
    </subcellularLocation>
</comment>
<comment type="cofactor">
    <cofactor evidence="1">
        <name>Mg(2+)</name>
        <dbReference type="ChEBI" id="CHEBI:18420"/>
    </cofactor>
</comment>
<evidence type="ECO:0000256" key="5">
    <source>
        <dbReference type="ARBA" id="ARBA00005458"/>
    </source>
</evidence>
<comment type="similarity">
    <text evidence="5">Belongs to the TAM41 family.</text>
</comment>
<dbReference type="Proteomes" id="UP001157974">
    <property type="component" value="Unassembled WGS sequence"/>
</dbReference>
<keyword evidence="8" id="KW-0444">Lipid biosynthesis</keyword>
<evidence type="ECO:0000256" key="9">
    <source>
        <dbReference type="ARBA" id="ARBA00022679"/>
    </source>
</evidence>
<protein>
    <recommendedName>
        <fullName evidence="7">Phosphatidate cytidylyltransferase, mitochondrial</fullName>
        <ecNumber evidence="6">2.7.7.41</ecNumber>
    </recommendedName>
    <alternativeName>
        <fullName evidence="18">CDP-diacylglycerol synthase</fullName>
    </alternativeName>
</protein>
<evidence type="ECO:0000256" key="15">
    <source>
        <dbReference type="ARBA" id="ARBA00023136"/>
    </source>
</evidence>
<dbReference type="InterPro" id="IPR015222">
    <property type="entry name" value="Tam41"/>
</dbReference>
<dbReference type="PANTHER" id="PTHR13619:SF0">
    <property type="entry name" value="PHOSPHATIDATE CYTIDYLYLTRANSFERASE, MITOCHONDRIAL"/>
    <property type="match status" value="1"/>
</dbReference>
<evidence type="ECO:0000313" key="20">
    <source>
        <dbReference type="Proteomes" id="UP001157974"/>
    </source>
</evidence>
<keyword evidence="16" id="KW-0594">Phospholipid biosynthesis</keyword>
<dbReference type="GO" id="GO:0016024">
    <property type="term" value="P:CDP-diacylglycerol biosynthetic process"/>
    <property type="evidence" value="ECO:0007669"/>
    <property type="project" value="TreeGrafter"/>
</dbReference>
<evidence type="ECO:0000256" key="10">
    <source>
        <dbReference type="ARBA" id="ARBA00022695"/>
    </source>
</evidence>
<evidence type="ECO:0000256" key="17">
    <source>
        <dbReference type="ARBA" id="ARBA00023264"/>
    </source>
</evidence>
<evidence type="ECO:0000313" key="19">
    <source>
        <dbReference type="EMBL" id="KAJ8901881.1"/>
    </source>
</evidence>
<name>A0AAV8UHA9_9RHOD</name>
<evidence type="ECO:0000256" key="13">
    <source>
        <dbReference type="ARBA" id="ARBA00023098"/>
    </source>
</evidence>
<evidence type="ECO:0000256" key="7">
    <source>
        <dbReference type="ARBA" id="ARBA00018337"/>
    </source>
</evidence>
<evidence type="ECO:0000256" key="16">
    <source>
        <dbReference type="ARBA" id="ARBA00023209"/>
    </source>
</evidence>
<dbReference type="GO" id="GO:0032049">
    <property type="term" value="P:cardiolipin biosynthetic process"/>
    <property type="evidence" value="ECO:0007669"/>
    <property type="project" value="InterPro"/>
</dbReference>
<keyword evidence="14" id="KW-0496">Mitochondrion</keyword>
<keyword evidence="11" id="KW-0999">Mitochondrion inner membrane</keyword>
<evidence type="ECO:0000256" key="6">
    <source>
        <dbReference type="ARBA" id="ARBA00012487"/>
    </source>
</evidence>
<evidence type="ECO:0000256" key="18">
    <source>
        <dbReference type="ARBA" id="ARBA00029893"/>
    </source>
</evidence>
<evidence type="ECO:0000256" key="3">
    <source>
        <dbReference type="ARBA" id="ARBA00005119"/>
    </source>
</evidence>
<keyword evidence="9" id="KW-0808">Transferase</keyword>
<gene>
    <name evidence="19" type="ORF">NDN08_004086</name>
</gene>
<keyword evidence="20" id="KW-1185">Reference proteome</keyword>
<comment type="pathway">
    <text evidence="4">Lipid metabolism.</text>
</comment>
<accession>A0AAV8UHA9</accession>
<keyword evidence="15" id="KW-0472">Membrane</keyword>
<evidence type="ECO:0000256" key="11">
    <source>
        <dbReference type="ARBA" id="ARBA00022792"/>
    </source>
</evidence>
<evidence type="ECO:0000256" key="2">
    <source>
        <dbReference type="ARBA" id="ARBA00004443"/>
    </source>
</evidence>
<dbReference type="EC" id="2.7.7.41" evidence="6"/>
<keyword evidence="10" id="KW-0548">Nucleotidyltransferase</keyword>
<evidence type="ECO:0000256" key="1">
    <source>
        <dbReference type="ARBA" id="ARBA00001946"/>
    </source>
</evidence>
<dbReference type="GO" id="GO:0005743">
    <property type="term" value="C:mitochondrial inner membrane"/>
    <property type="evidence" value="ECO:0007669"/>
    <property type="project" value="UniProtKB-SubCell"/>
</dbReference>
<dbReference type="PANTHER" id="PTHR13619">
    <property type="entry name" value="PHOSPHATIDATE CYTIDYLYLTRANSFERASE, MITOCHONDRIAL"/>
    <property type="match status" value="1"/>
</dbReference>
<dbReference type="Pfam" id="PF09139">
    <property type="entry name" value="Tam41_Mmp37"/>
    <property type="match status" value="1"/>
</dbReference>
<keyword evidence="17" id="KW-1208">Phospholipid metabolism</keyword>
<comment type="pathway">
    <text evidence="3">Phospholipid metabolism; CDP-diacylglycerol biosynthesis; CDP-diacylglycerol from sn-glycerol 3-phosphate: step 3/3.</text>
</comment>
<comment type="caution">
    <text evidence="19">The sequence shown here is derived from an EMBL/GenBank/DDBJ whole genome shotgun (WGS) entry which is preliminary data.</text>
</comment>
<keyword evidence="13" id="KW-0443">Lipid metabolism</keyword>
<evidence type="ECO:0000256" key="8">
    <source>
        <dbReference type="ARBA" id="ARBA00022516"/>
    </source>
</evidence>
<evidence type="ECO:0000256" key="12">
    <source>
        <dbReference type="ARBA" id="ARBA00022842"/>
    </source>
</evidence>
<dbReference type="EMBL" id="JAMWBK010000010">
    <property type="protein sequence ID" value="KAJ8901881.1"/>
    <property type="molecule type" value="Genomic_DNA"/>
</dbReference>
<evidence type="ECO:0000256" key="4">
    <source>
        <dbReference type="ARBA" id="ARBA00005189"/>
    </source>
</evidence>
<dbReference type="PIRSF" id="PIRSF028840">
    <property type="entry name" value="Mmp37"/>
    <property type="match status" value="1"/>
</dbReference>
<evidence type="ECO:0000256" key="14">
    <source>
        <dbReference type="ARBA" id="ARBA00023128"/>
    </source>
</evidence>
<dbReference type="AlphaFoldDB" id="A0AAV8UHA9"/>
<dbReference type="GO" id="GO:0004605">
    <property type="term" value="F:phosphatidate cytidylyltransferase activity"/>
    <property type="evidence" value="ECO:0007669"/>
    <property type="project" value="UniProtKB-EC"/>
</dbReference>
<sequence length="348" mass="39231">MNDNTDTSLLREVLASLPAARFSFAYGSGAIPQNGVISRNRMLDFVVAVDGAEQWHRENMYVRGNNYHYSNLMRFFGPHAVASVQQSALGARVYYNTLVPWKNGRLFKYGVITFSDLMEDLKEWQTLYVSGRMHKPIKIIKADKDIETANERNIENAACAALLTLPERFDETKFYERVASLSYLGDPRLSVRAEDPNKVCKIVSSNREAFRRLYAPALRRLKTVVYWDSSGSGATQDMQTDAREALLKRLPSKFVHKMRAVLAEEELQHMTRSRRLLRSTTVMKRLVARAVAAKGNEYCQKALTGALCQTVRQSSTAQMLKGVLTAGVVRSTKYALSKLQKGAVFAKV</sequence>
<keyword evidence="12" id="KW-0460">Magnesium</keyword>